<organism evidence="1 2">
    <name type="scientific">Eubacterium limosum</name>
    <dbReference type="NCBI Taxonomy" id="1736"/>
    <lineage>
        <taxon>Bacteria</taxon>
        <taxon>Bacillati</taxon>
        <taxon>Bacillota</taxon>
        <taxon>Clostridia</taxon>
        <taxon>Eubacteriales</taxon>
        <taxon>Eubacteriaceae</taxon>
        <taxon>Eubacterium</taxon>
    </lineage>
</organism>
<dbReference type="KEGG" id="elim:B2M23_12980"/>
<name>A0AAC9QVG7_EUBLI</name>
<dbReference type="EMBL" id="CP019962">
    <property type="protein sequence ID" value="ARD66393.1"/>
    <property type="molecule type" value="Genomic_DNA"/>
</dbReference>
<protein>
    <submittedName>
        <fullName evidence="1">Uncharacterized protein</fullName>
    </submittedName>
</protein>
<evidence type="ECO:0000313" key="2">
    <source>
        <dbReference type="Proteomes" id="UP000192391"/>
    </source>
</evidence>
<accession>A0AAC9QVG7</accession>
<gene>
    <name evidence="1" type="ORF">B2M23_12980</name>
</gene>
<reference evidence="2" key="1">
    <citation type="journal article" date="2017" name="Sci. Rep.">
        <title>Determination of the Genome and Primary Transcriptome of Syngas Fermenting Eubacterium limosum ATCC 8486.</title>
        <authorList>
            <person name="Song Y."/>
            <person name="Shin J."/>
            <person name="Jeong Y."/>
            <person name="Jin S."/>
            <person name="Lee J.K."/>
            <person name="Kim D.R."/>
            <person name="Kim S.C."/>
            <person name="Cho S."/>
            <person name="Cho B.K."/>
        </authorList>
    </citation>
    <scope>NUCLEOTIDE SEQUENCE [LARGE SCALE GENOMIC DNA]</scope>
    <source>
        <strain evidence="2">ATCC 8486</strain>
    </source>
</reference>
<proteinExistence type="predicted"/>
<dbReference type="AlphaFoldDB" id="A0AAC9QVG7"/>
<dbReference type="RefSeq" id="WP_038352011.1">
    <property type="nucleotide sequence ID" value="NZ_CP019962.1"/>
</dbReference>
<sequence length="233" mass="26603">MRKKVIYKEDAAVEDLIETLALEKGIHFTPEQCGALHYGLSLGAEVERYADPVYDGGQLRELFEAQAAGIDTRLMEDPTYSFGQMHEIAIGLKDGVDASVYANPSYTREHMSWMRRAISRGIDIKNYPDFFKSVYAATRQYNALCNGQPESGQHRYRVKACRVVETEYEIVVECSDPEKLREALEAVNAMTLEGVQAVKNKLYERKVQIKESRFSDPVRKSARIELFMEEKTE</sequence>
<evidence type="ECO:0000313" key="1">
    <source>
        <dbReference type="EMBL" id="ARD66393.1"/>
    </source>
</evidence>
<dbReference type="Proteomes" id="UP000192391">
    <property type="component" value="Chromosome"/>
</dbReference>